<reference evidence="2" key="1">
    <citation type="submission" date="2020-09" db="EMBL/GenBank/DDBJ databases">
        <title>Novel species of Mucilaginibacter isolated from a glacier on the Tibetan Plateau.</title>
        <authorList>
            <person name="Liu Q."/>
            <person name="Xin Y.-H."/>
        </authorList>
    </citation>
    <scope>NUCLEOTIDE SEQUENCE</scope>
    <source>
        <strain evidence="2">ZB1P21</strain>
    </source>
</reference>
<evidence type="ECO:0000259" key="1">
    <source>
        <dbReference type="Pfam" id="PF00882"/>
    </source>
</evidence>
<name>A0A926NLN2_9SPHI</name>
<dbReference type="Pfam" id="PF00882">
    <property type="entry name" value="Zn_dep_PLPC"/>
    <property type="match status" value="1"/>
</dbReference>
<organism evidence="2 3">
    <name type="scientific">Mucilaginibacter glaciei</name>
    <dbReference type="NCBI Taxonomy" id="2772109"/>
    <lineage>
        <taxon>Bacteria</taxon>
        <taxon>Pseudomonadati</taxon>
        <taxon>Bacteroidota</taxon>
        <taxon>Sphingobacteriia</taxon>
        <taxon>Sphingobacteriales</taxon>
        <taxon>Sphingobacteriaceae</taxon>
        <taxon>Mucilaginibacter</taxon>
    </lineage>
</organism>
<dbReference type="AlphaFoldDB" id="A0A926NLN2"/>
<dbReference type="InterPro" id="IPR029002">
    <property type="entry name" value="PLPC/GPLD1"/>
</dbReference>
<comment type="caution">
    <text evidence="2">The sequence shown here is derived from an EMBL/GenBank/DDBJ whole genome shotgun (WGS) entry which is preliminary data.</text>
</comment>
<feature type="domain" description="Phospholipase C/D" evidence="1">
    <location>
        <begin position="49"/>
        <end position="214"/>
    </location>
</feature>
<dbReference type="EMBL" id="JACWMX010000006">
    <property type="protein sequence ID" value="MBD1394379.1"/>
    <property type="molecule type" value="Genomic_DNA"/>
</dbReference>
<evidence type="ECO:0000313" key="2">
    <source>
        <dbReference type="EMBL" id="MBD1394379.1"/>
    </source>
</evidence>
<proteinExistence type="predicted"/>
<keyword evidence="3" id="KW-1185">Reference proteome</keyword>
<accession>A0A926NLN2</accession>
<dbReference type="RefSeq" id="WP_191164127.1">
    <property type="nucleotide sequence ID" value="NZ_JACWMX010000006.1"/>
</dbReference>
<protein>
    <submittedName>
        <fullName evidence="2">Zinc dependent phospholipase C family protein</fullName>
    </submittedName>
</protein>
<gene>
    <name evidence="2" type="ORF">IDJ76_14820</name>
</gene>
<evidence type="ECO:0000313" key="3">
    <source>
        <dbReference type="Proteomes" id="UP000619078"/>
    </source>
</evidence>
<sequence>MQTSVNYIFRSIVLTTLFLFAGLTSNAYSILAHEAIIDASWKQVTIPLLKQKYPDATREDLLLAHSFAYGGSIVADMGYMPFGNAIFTDLVHYVRSGDFVEALIKDASNLNEYAFALGAMSHYMADKYGHSMSTNLNVPIIYPELKKKFGNVVTYNDDHSSHSRMEFTYDVLQIGQGNYTSEGYHDFIGFNISVPVLERAFYETYGLQLGSIFSNINGDINTMRWGVRNLFPLLTKSAYKSNQSEIEKLHPGMTAKKFKYRLSKRSYNLEFGKEHKQSKFFARAAVFLISILPKVGPLKNLKFVSPGNEGLKLFAQGFIAISQNYQAALADVGQPGFQLPDIDFDTGKPTHLGEYPLADNTYSKLLEKLNKQNYKNITPDLKNNIVNYFNHADTAKLILTDHPERWAKTSVFLKQIKNITPMPQDTLISLVKDNPTKIDPPKL</sequence>
<dbReference type="Proteomes" id="UP000619078">
    <property type="component" value="Unassembled WGS sequence"/>
</dbReference>